<accession>A0ABP8J6L4</accession>
<sequence>MARRFRTLTDAVAHPDTTLRRYLDGRFPYVRPIQDAYRAAAGPMLVPPGEAPSGTVGAAFDAQLRFTLDPAHTDTLATRSPDLLRRQVLRDAVAEAVALAGPAAAAGDEDTAARASWVYALGTELYRNPRAKDGSPLREFFDRPAVTAADLLALAPPDALRQLSALAAVARERLLPHLHGDLRLGVEFDGSQLCRAEADVISGGLLLEVKARRGKERHPRGSDVWYDDLPGDVLHQLLGYLLFDRSDTYRIDRIGVYSARYGTFAVWDVGATLAAMAGEPVDLAAERAQVWRILEAEAADRAARTAVVEQITVLSCPCPRCGAAEGDPCDWERPYPHVERIRARRARRDDVRRSL</sequence>
<dbReference type="Pfam" id="PF24623">
    <property type="entry name" value="Phage_zn_bind_8"/>
    <property type="match status" value="1"/>
</dbReference>
<reference evidence="3" key="1">
    <citation type="journal article" date="2019" name="Int. J. Syst. Evol. Microbiol.">
        <title>The Global Catalogue of Microorganisms (GCM) 10K type strain sequencing project: providing services to taxonomists for standard genome sequencing and annotation.</title>
        <authorList>
            <consortium name="The Broad Institute Genomics Platform"/>
            <consortium name="The Broad Institute Genome Sequencing Center for Infectious Disease"/>
            <person name="Wu L."/>
            <person name="Ma J."/>
        </authorList>
    </citation>
    <scope>NUCLEOTIDE SEQUENCE [LARGE SCALE GENOMIC DNA]</scope>
    <source>
        <strain evidence="3">JCM 17688</strain>
    </source>
</reference>
<gene>
    <name evidence="2" type="ORF">GCM10023147_08480</name>
</gene>
<proteinExistence type="predicted"/>
<organism evidence="2 3">
    <name type="scientific">Tsukamurella soli</name>
    <dbReference type="NCBI Taxonomy" id="644556"/>
    <lineage>
        <taxon>Bacteria</taxon>
        <taxon>Bacillati</taxon>
        <taxon>Actinomycetota</taxon>
        <taxon>Actinomycetes</taxon>
        <taxon>Mycobacteriales</taxon>
        <taxon>Tsukamurellaceae</taxon>
        <taxon>Tsukamurella</taxon>
    </lineage>
</organism>
<keyword evidence="3" id="KW-1185">Reference proteome</keyword>
<protein>
    <recommendedName>
        <fullName evidence="1">DNA-binding phage zinc finger domain-containing protein</fullName>
    </recommendedName>
</protein>
<comment type="caution">
    <text evidence="2">The sequence shown here is derived from an EMBL/GenBank/DDBJ whole genome shotgun (WGS) entry which is preliminary data.</text>
</comment>
<evidence type="ECO:0000259" key="1">
    <source>
        <dbReference type="Pfam" id="PF24623"/>
    </source>
</evidence>
<evidence type="ECO:0000313" key="3">
    <source>
        <dbReference type="Proteomes" id="UP001500635"/>
    </source>
</evidence>
<evidence type="ECO:0000313" key="2">
    <source>
        <dbReference type="EMBL" id="GAA4385968.1"/>
    </source>
</evidence>
<dbReference type="InterPro" id="IPR056911">
    <property type="entry name" value="Phage_Znf_bind_put"/>
</dbReference>
<feature type="domain" description="DNA-binding phage zinc finger" evidence="1">
    <location>
        <begin position="297"/>
        <end position="347"/>
    </location>
</feature>
<dbReference type="EMBL" id="BAABFR010000008">
    <property type="protein sequence ID" value="GAA4385968.1"/>
    <property type="molecule type" value="Genomic_DNA"/>
</dbReference>
<dbReference type="Proteomes" id="UP001500635">
    <property type="component" value="Unassembled WGS sequence"/>
</dbReference>
<dbReference type="RefSeq" id="WP_344991316.1">
    <property type="nucleotide sequence ID" value="NZ_BAABFR010000008.1"/>
</dbReference>
<name>A0ABP8J6L4_9ACTN</name>